<evidence type="ECO:0000313" key="10">
    <source>
        <dbReference type="Proteomes" id="UP000229970"/>
    </source>
</evidence>
<dbReference type="Proteomes" id="UP000231484">
    <property type="component" value="Unassembled WGS sequence"/>
</dbReference>
<keyword evidence="5" id="KW-0564">Palmitate</keyword>
<keyword evidence="2" id="KW-1003">Cell membrane</keyword>
<dbReference type="RefSeq" id="WP_051608108.1">
    <property type="nucleotide sequence ID" value="NZ_MEIP01000014.1"/>
</dbReference>
<name>A0A066TTJ0_9NEIS</name>
<dbReference type="GO" id="GO:0009636">
    <property type="term" value="P:response to toxic substance"/>
    <property type="evidence" value="ECO:0007669"/>
    <property type="project" value="InterPro"/>
</dbReference>
<evidence type="ECO:0000313" key="11">
    <source>
        <dbReference type="Proteomes" id="UP000231484"/>
    </source>
</evidence>
<organism evidence="8 10">
    <name type="scientific">Snodgrassella alvi</name>
    <dbReference type="NCBI Taxonomy" id="1196083"/>
    <lineage>
        <taxon>Bacteria</taxon>
        <taxon>Pseudomonadati</taxon>
        <taxon>Pseudomonadota</taxon>
        <taxon>Betaproteobacteria</taxon>
        <taxon>Neisseriales</taxon>
        <taxon>Neisseriaceae</taxon>
        <taxon>Snodgrassella</taxon>
    </lineage>
</organism>
<evidence type="ECO:0000256" key="5">
    <source>
        <dbReference type="ARBA" id="ARBA00023139"/>
    </source>
</evidence>
<dbReference type="EMBL" id="MEIQ01000052">
    <property type="protein sequence ID" value="PIT48603.1"/>
    <property type="molecule type" value="Genomic_DNA"/>
</dbReference>
<feature type="region of interest" description="Disordered" evidence="7">
    <location>
        <begin position="25"/>
        <end position="46"/>
    </location>
</feature>
<keyword evidence="4" id="KW-0472">Membrane</keyword>
<protein>
    <submittedName>
        <fullName evidence="8">Entericidin</fullName>
    </submittedName>
</protein>
<comment type="caution">
    <text evidence="8">The sequence shown here is derived from an EMBL/GenBank/DDBJ whole genome shotgun (WGS) entry which is preliminary data.</text>
</comment>
<comment type="similarity">
    <text evidence="1">Belongs to the EcnA/EcnB lipoprotein family.</text>
</comment>
<keyword evidence="3" id="KW-0732">Signal</keyword>
<evidence type="ECO:0000256" key="7">
    <source>
        <dbReference type="SAM" id="MobiDB-lite"/>
    </source>
</evidence>
<dbReference type="AlphaFoldDB" id="A0A066TTJ0"/>
<gene>
    <name evidence="8" type="ORF">BHC46_05430</name>
    <name evidence="9" type="ORF">BHC48_09520</name>
</gene>
<evidence type="ECO:0000313" key="8">
    <source>
        <dbReference type="EMBL" id="PIT47732.1"/>
    </source>
</evidence>
<dbReference type="OrthoDB" id="9181810at2"/>
<evidence type="ECO:0000256" key="6">
    <source>
        <dbReference type="ARBA" id="ARBA00023288"/>
    </source>
</evidence>
<accession>A0A066TTJ0</accession>
<sequence length="46" mass="4708">MKKLMLLSIAIVGFLAGCHTVSGVGRDISSGGQAVSNASDNVRSEM</sequence>
<keyword evidence="6" id="KW-0449">Lipoprotein</keyword>
<evidence type="ECO:0000256" key="2">
    <source>
        <dbReference type="ARBA" id="ARBA00022475"/>
    </source>
</evidence>
<dbReference type="GO" id="GO:0016020">
    <property type="term" value="C:membrane"/>
    <property type="evidence" value="ECO:0007669"/>
    <property type="project" value="InterPro"/>
</dbReference>
<feature type="compositionally biased region" description="Polar residues" evidence="7">
    <location>
        <begin position="30"/>
        <end position="46"/>
    </location>
</feature>
<evidence type="ECO:0000256" key="4">
    <source>
        <dbReference type="ARBA" id="ARBA00023136"/>
    </source>
</evidence>
<dbReference type="EMBL" id="MEIP01000014">
    <property type="protein sequence ID" value="PIT47732.1"/>
    <property type="molecule type" value="Genomic_DNA"/>
</dbReference>
<evidence type="ECO:0000313" key="9">
    <source>
        <dbReference type="EMBL" id="PIT48603.1"/>
    </source>
</evidence>
<evidence type="ECO:0000256" key="3">
    <source>
        <dbReference type="ARBA" id="ARBA00022729"/>
    </source>
</evidence>
<dbReference type="Pfam" id="PF08085">
    <property type="entry name" value="Entericidin"/>
    <property type="match status" value="1"/>
</dbReference>
<proteinExistence type="inferred from homology"/>
<dbReference type="PROSITE" id="PS51257">
    <property type="entry name" value="PROKAR_LIPOPROTEIN"/>
    <property type="match status" value="1"/>
</dbReference>
<dbReference type="InterPro" id="IPR012556">
    <property type="entry name" value="Entericidin"/>
</dbReference>
<evidence type="ECO:0000256" key="1">
    <source>
        <dbReference type="ARBA" id="ARBA00010296"/>
    </source>
</evidence>
<dbReference type="Proteomes" id="UP000229970">
    <property type="component" value="Unassembled WGS sequence"/>
</dbReference>
<reference evidence="10 11" key="1">
    <citation type="journal article" date="2017" name="MBio">
        <title>Type VI secretion-mediated competition in the bee gut microbiome.</title>
        <authorList>
            <person name="Steele M.I."/>
            <person name="Kwong W.K."/>
            <person name="Powell J.E."/>
            <person name="Whiteley M."/>
            <person name="Moran N.A."/>
        </authorList>
    </citation>
    <scope>NUCLEOTIDE SEQUENCE [LARGE SCALE GENOMIC DNA]</scope>
    <source>
        <strain evidence="9 11">Occ4-2</strain>
        <strain evidence="8 10">Ruf1-X</strain>
    </source>
</reference>